<dbReference type="AlphaFoldDB" id="A0A160VC41"/>
<dbReference type="PANTHER" id="PTHR40394:SF2">
    <property type="entry name" value="QUINOL:CYTOCHROME C OXIDOREDUCTASE MEMBRANE PROTEIN"/>
    <property type="match status" value="1"/>
</dbReference>
<keyword evidence="1" id="KW-0812">Transmembrane</keyword>
<name>A0A160VC41_9ZZZZ</name>
<reference evidence="2" key="1">
    <citation type="submission" date="2015-10" db="EMBL/GenBank/DDBJ databases">
        <authorList>
            <person name="Gilbert D.G."/>
        </authorList>
    </citation>
    <scope>NUCLEOTIDE SEQUENCE</scope>
</reference>
<dbReference type="InterPro" id="IPR021776">
    <property type="entry name" value="ActD"/>
</dbReference>
<evidence type="ECO:0000313" key="2">
    <source>
        <dbReference type="EMBL" id="CUV03075.1"/>
    </source>
</evidence>
<feature type="transmembrane region" description="Helical" evidence="1">
    <location>
        <begin position="96"/>
        <end position="118"/>
    </location>
</feature>
<sequence length="174" mass="18907">MAKEPILGLFETADNAADAGDALKAAGVPQADYDFLTDTPYPEGAFGERHESHRLYIFPFVGALIGLTCGIMLTSMTQMAYPLVQGGKPILSLPPMAVVTYESTMLTAIVFTIIGIIFESRLPSFKQGLYDTRITEGYIGVLVNVDEEQLTQTQTLLTQAGAIDVVRKEERLTA</sequence>
<proteinExistence type="predicted"/>
<keyword evidence="1" id="KW-1133">Transmembrane helix</keyword>
<evidence type="ECO:0000256" key="1">
    <source>
        <dbReference type="SAM" id="Phobius"/>
    </source>
</evidence>
<accession>A0A160VC41</accession>
<protein>
    <submittedName>
        <fullName evidence="2">Uncharacterized protein</fullName>
    </submittedName>
</protein>
<feature type="transmembrane region" description="Helical" evidence="1">
    <location>
        <begin position="55"/>
        <end position="76"/>
    </location>
</feature>
<organism evidence="2">
    <name type="scientific">hydrothermal vent metagenome</name>
    <dbReference type="NCBI Taxonomy" id="652676"/>
    <lineage>
        <taxon>unclassified sequences</taxon>
        <taxon>metagenomes</taxon>
        <taxon>ecological metagenomes</taxon>
    </lineage>
</organism>
<dbReference type="Pfam" id="PF11821">
    <property type="entry name" value="ActD"/>
    <property type="match status" value="1"/>
</dbReference>
<dbReference type="EMBL" id="FAXA01000354">
    <property type="protein sequence ID" value="CUV03075.1"/>
    <property type="molecule type" value="Genomic_DNA"/>
</dbReference>
<keyword evidence="1" id="KW-0472">Membrane</keyword>
<gene>
    <name evidence="2" type="ORF">MGWOODY_Clf2715</name>
</gene>
<dbReference type="PANTHER" id="PTHR40394">
    <property type="entry name" value="LIPOPROTEIN-RELATED"/>
    <property type="match status" value="1"/>
</dbReference>